<keyword evidence="2" id="KW-1185">Reference proteome</keyword>
<dbReference type="InterPro" id="IPR029756">
    <property type="entry name" value="MTH1187/YkoF-like"/>
</dbReference>
<dbReference type="RefSeq" id="WP_029911034.1">
    <property type="nucleotide sequence ID" value="NZ_AP020335.1"/>
</dbReference>
<dbReference type="AlphaFoldDB" id="A0A066ZQY5"/>
<accession>A0A066ZQY5</accession>
<evidence type="ECO:0008006" key="3">
    <source>
        <dbReference type="Google" id="ProtNLM"/>
    </source>
</evidence>
<comment type="caution">
    <text evidence="1">The sequence shown here is derived from an EMBL/GenBank/DDBJ whole genome shotgun (WGS) entry which is preliminary data.</text>
</comment>
<dbReference type="Proteomes" id="UP000027341">
    <property type="component" value="Unassembled WGS sequence"/>
</dbReference>
<proteinExistence type="predicted"/>
<dbReference type="Gene3D" id="3.30.70.930">
    <property type="match status" value="1"/>
</dbReference>
<name>A0A066ZQY5_HYDMR</name>
<dbReference type="EMBL" id="JMIU01000001">
    <property type="protein sequence ID" value="KDN95932.1"/>
    <property type="molecule type" value="Genomic_DNA"/>
</dbReference>
<reference evidence="1 2" key="1">
    <citation type="submission" date="2014-04" db="EMBL/GenBank/DDBJ databases">
        <title>Draft genome sequence of Hydrogenovibrio marinus MH-110, a model organism for aerobic H2 metabolism.</title>
        <authorList>
            <person name="Cha H.J."/>
            <person name="Jo B.H."/>
            <person name="Hwang B.H."/>
        </authorList>
    </citation>
    <scope>NUCLEOTIDE SEQUENCE [LARGE SCALE GENOMIC DNA]</scope>
    <source>
        <strain evidence="1 2">MH-110</strain>
    </source>
</reference>
<dbReference type="STRING" id="28885.EI16_06485"/>
<evidence type="ECO:0000313" key="2">
    <source>
        <dbReference type="Proteomes" id="UP000027341"/>
    </source>
</evidence>
<evidence type="ECO:0000313" key="1">
    <source>
        <dbReference type="EMBL" id="KDN95932.1"/>
    </source>
</evidence>
<sequence>MQASIEISMYPLQEDYCQPIIDFIDRLETHSEIRVARNAMSTQVFGEFRTLMSMMTEEVEAVLATQPKTVFVLKLIGTDRSKARIDACSE</sequence>
<gene>
    <name evidence="1" type="ORF">EI16_06485</name>
</gene>
<organism evidence="1 2">
    <name type="scientific">Hydrogenovibrio marinus</name>
    <dbReference type="NCBI Taxonomy" id="28885"/>
    <lineage>
        <taxon>Bacteria</taxon>
        <taxon>Pseudomonadati</taxon>
        <taxon>Pseudomonadota</taxon>
        <taxon>Gammaproteobacteria</taxon>
        <taxon>Thiotrichales</taxon>
        <taxon>Piscirickettsiaceae</taxon>
        <taxon>Hydrogenovibrio</taxon>
    </lineage>
</organism>
<dbReference type="SUPFAM" id="SSF89957">
    <property type="entry name" value="MTH1187/YkoF-like"/>
    <property type="match status" value="1"/>
</dbReference>
<protein>
    <recommendedName>
        <fullName evidence="3">Thiamin/hydroxymethyl pyrimidine-binding YkoF putative domain-containing protein</fullName>
    </recommendedName>
</protein>